<proteinExistence type="predicted"/>
<dbReference type="InParanoid" id="A0A1Z5S7B2"/>
<organism evidence="2 3">
    <name type="scientific">Sorghum bicolor</name>
    <name type="common">Sorghum</name>
    <name type="synonym">Sorghum vulgare</name>
    <dbReference type="NCBI Taxonomy" id="4558"/>
    <lineage>
        <taxon>Eukaryota</taxon>
        <taxon>Viridiplantae</taxon>
        <taxon>Streptophyta</taxon>
        <taxon>Embryophyta</taxon>
        <taxon>Tracheophyta</taxon>
        <taxon>Spermatophyta</taxon>
        <taxon>Magnoliopsida</taxon>
        <taxon>Liliopsida</taxon>
        <taxon>Poales</taxon>
        <taxon>Poaceae</taxon>
        <taxon>PACMAD clade</taxon>
        <taxon>Panicoideae</taxon>
        <taxon>Andropogonodae</taxon>
        <taxon>Andropogoneae</taxon>
        <taxon>Sorghinae</taxon>
        <taxon>Sorghum</taxon>
    </lineage>
</organism>
<dbReference type="EMBL" id="CM000760">
    <property type="protein sequence ID" value="OQU91832.1"/>
    <property type="molecule type" value="Genomic_DNA"/>
</dbReference>
<evidence type="ECO:0000313" key="2">
    <source>
        <dbReference type="EMBL" id="OQU91832.1"/>
    </source>
</evidence>
<gene>
    <name evidence="2" type="ORF">SORBI_3001G253750</name>
</gene>
<protein>
    <submittedName>
        <fullName evidence="2">Uncharacterized protein</fullName>
    </submittedName>
</protein>
<reference evidence="2 3" key="1">
    <citation type="journal article" date="2009" name="Nature">
        <title>The Sorghum bicolor genome and the diversification of grasses.</title>
        <authorList>
            <person name="Paterson A.H."/>
            <person name="Bowers J.E."/>
            <person name="Bruggmann R."/>
            <person name="Dubchak I."/>
            <person name="Grimwood J."/>
            <person name="Gundlach H."/>
            <person name="Haberer G."/>
            <person name="Hellsten U."/>
            <person name="Mitros T."/>
            <person name="Poliakov A."/>
            <person name="Schmutz J."/>
            <person name="Spannagl M."/>
            <person name="Tang H."/>
            <person name="Wang X."/>
            <person name="Wicker T."/>
            <person name="Bharti A.K."/>
            <person name="Chapman J."/>
            <person name="Feltus F.A."/>
            <person name="Gowik U."/>
            <person name="Grigoriev I.V."/>
            <person name="Lyons E."/>
            <person name="Maher C.A."/>
            <person name="Martis M."/>
            <person name="Narechania A."/>
            <person name="Otillar R.P."/>
            <person name="Penning B.W."/>
            <person name="Salamov A.A."/>
            <person name="Wang Y."/>
            <person name="Zhang L."/>
            <person name="Carpita N.C."/>
            <person name="Freeling M."/>
            <person name="Gingle A.R."/>
            <person name="Hash C.T."/>
            <person name="Keller B."/>
            <person name="Klein P."/>
            <person name="Kresovich S."/>
            <person name="McCann M.C."/>
            <person name="Ming R."/>
            <person name="Peterson D.G."/>
            <person name="Mehboob-ur-Rahman"/>
            <person name="Ware D."/>
            <person name="Westhoff P."/>
            <person name="Mayer K.F."/>
            <person name="Messing J."/>
            <person name="Rokhsar D.S."/>
        </authorList>
    </citation>
    <scope>NUCLEOTIDE SEQUENCE [LARGE SCALE GENOMIC DNA]</scope>
    <source>
        <strain evidence="3">cv. BTx623</strain>
    </source>
</reference>
<feature type="region of interest" description="Disordered" evidence="1">
    <location>
        <begin position="1"/>
        <end position="35"/>
    </location>
</feature>
<accession>A0A1Z5S7B2</accession>
<keyword evidence="3" id="KW-1185">Reference proteome</keyword>
<dbReference type="Proteomes" id="UP000000768">
    <property type="component" value="Chromosome 1"/>
</dbReference>
<sequence length="123" mass="13611">MGSSLTPPPTCEPLDHRHWNGHDLGILQPPSSVLPPPCDIRSTLDVGRWDRNHHRASLRPSFCAIGLGDQVRDHTGRVTTYARREIPPPSATKTSPRRRRPCLPSAESRGPLATAIQVFPPFL</sequence>
<evidence type="ECO:0000256" key="1">
    <source>
        <dbReference type="SAM" id="MobiDB-lite"/>
    </source>
</evidence>
<feature type="region of interest" description="Disordered" evidence="1">
    <location>
        <begin position="83"/>
        <end position="110"/>
    </location>
</feature>
<evidence type="ECO:0000313" key="3">
    <source>
        <dbReference type="Proteomes" id="UP000000768"/>
    </source>
</evidence>
<reference evidence="3" key="2">
    <citation type="journal article" date="2018" name="Plant J.">
        <title>The Sorghum bicolor reference genome: improved assembly, gene annotations, a transcriptome atlas, and signatures of genome organization.</title>
        <authorList>
            <person name="McCormick R.F."/>
            <person name="Truong S.K."/>
            <person name="Sreedasyam A."/>
            <person name="Jenkins J."/>
            <person name="Shu S."/>
            <person name="Sims D."/>
            <person name="Kennedy M."/>
            <person name="Amirebrahimi M."/>
            <person name="Weers B.D."/>
            <person name="McKinley B."/>
            <person name="Mattison A."/>
            <person name="Morishige D.T."/>
            <person name="Grimwood J."/>
            <person name="Schmutz J."/>
            <person name="Mullet J.E."/>
        </authorList>
    </citation>
    <scope>NUCLEOTIDE SEQUENCE [LARGE SCALE GENOMIC DNA]</scope>
    <source>
        <strain evidence="3">cv. BTx623</strain>
    </source>
</reference>
<feature type="compositionally biased region" description="Pro residues" evidence="1">
    <location>
        <begin position="1"/>
        <end position="11"/>
    </location>
</feature>
<name>A0A1Z5S7B2_SORBI</name>
<dbReference type="AlphaFoldDB" id="A0A1Z5S7B2"/>
<dbReference type="Gramene" id="OQU91832">
    <property type="protein sequence ID" value="OQU91832"/>
    <property type="gene ID" value="SORBI_3001G253750"/>
</dbReference>